<comment type="subcellular location">
    <subcellularLocation>
        <location evidence="1">Cell membrane</location>
        <topology evidence="1">Peripheral membrane protein</topology>
    </subcellularLocation>
</comment>
<evidence type="ECO:0000256" key="7">
    <source>
        <dbReference type="ARBA" id="ARBA00022967"/>
    </source>
</evidence>
<dbReference type="PROSITE" id="PS00211">
    <property type="entry name" value="ABC_TRANSPORTER_1"/>
    <property type="match status" value="1"/>
</dbReference>
<keyword evidence="8" id="KW-0472">Membrane</keyword>
<keyword evidence="6 10" id="KW-0067">ATP-binding</keyword>
<organism evidence="10 11">
    <name type="scientific">Streptococcus saliviloxodontae</name>
    <dbReference type="NCBI Taxonomy" id="1349416"/>
    <lineage>
        <taxon>Bacteria</taxon>
        <taxon>Bacillati</taxon>
        <taxon>Bacillota</taxon>
        <taxon>Bacilli</taxon>
        <taxon>Lactobacillales</taxon>
        <taxon>Streptococcaceae</taxon>
        <taxon>Streptococcus</taxon>
    </lineage>
</organism>
<keyword evidence="3" id="KW-0813">Transport</keyword>
<keyword evidence="11" id="KW-1185">Reference proteome</keyword>
<evidence type="ECO:0000259" key="9">
    <source>
        <dbReference type="PROSITE" id="PS50893"/>
    </source>
</evidence>
<dbReference type="RefSeq" id="WP_205016287.1">
    <property type="nucleotide sequence ID" value="NZ_JAFBEI010000002.1"/>
</dbReference>
<feature type="domain" description="ABC transporter" evidence="9">
    <location>
        <begin position="2"/>
        <end position="238"/>
    </location>
</feature>
<dbReference type="CDD" id="cd03225">
    <property type="entry name" value="ABC_cobalt_CbiO_domain1"/>
    <property type="match status" value="1"/>
</dbReference>
<evidence type="ECO:0000256" key="4">
    <source>
        <dbReference type="ARBA" id="ARBA00022475"/>
    </source>
</evidence>
<dbReference type="InterPro" id="IPR027417">
    <property type="entry name" value="P-loop_NTPase"/>
</dbReference>
<keyword evidence="4" id="KW-1003">Cell membrane</keyword>
<dbReference type="Gene3D" id="3.40.50.300">
    <property type="entry name" value="P-loop containing nucleotide triphosphate hydrolases"/>
    <property type="match status" value="1"/>
</dbReference>
<dbReference type="InterPro" id="IPR017871">
    <property type="entry name" value="ABC_transporter-like_CS"/>
</dbReference>
<protein>
    <submittedName>
        <fullName evidence="10">Cobalt/nickel transport system ATP-binding protein</fullName>
    </submittedName>
</protein>
<evidence type="ECO:0000313" key="10">
    <source>
        <dbReference type="EMBL" id="MBM7635332.1"/>
    </source>
</evidence>
<dbReference type="EMBL" id="JAFBEI010000002">
    <property type="protein sequence ID" value="MBM7635332.1"/>
    <property type="molecule type" value="Genomic_DNA"/>
</dbReference>
<evidence type="ECO:0000256" key="5">
    <source>
        <dbReference type="ARBA" id="ARBA00022741"/>
    </source>
</evidence>
<keyword evidence="5" id="KW-0547">Nucleotide-binding</keyword>
<dbReference type="SUPFAM" id="SSF52540">
    <property type="entry name" value="P-loop containing nucleoside triphosphate hydrolases"/>
    <property type="match status" value="1"/>
</dbReference>
<dbReference type="PROSITE" id="PS50893">
    <property type="entry name" value="ABC_TRANSPORTER_2"/>
    <property type="match status" value="1"/>
</dbReference>
<evidence type="ECO:0000256" key="3">
    <source>
        <dbReference type="ARBA" id="ARBA00022448"/>
    </source>
</evidence>
<accession>A0ABS2PIT0</accession>
<evidence type="ECO:0000256" key="1">
    <source>
        <dbReference type="ARBA" id="ARBA00004202"/>
    </source>
</evidence>
<keyword evidence="7" id="KW-1278">Translocase</keyword>
<proteinExistence type="inferred from homology"/>
<evidence type="ECO:0000313" key="11">
    <source>
        <dbReference type="Proteomes" id="UP000809081"/>
    </source>
</evidence>
<comment type="similarity">
    <text evidence="2">Belongs to the ABC transporter superfamily.</text>
</comment>
<sequence>MFQIKNVTCSYDDQLVFENISVDIEAGQYLILMGENGQGKSTFIDLITGFKKADQGTVFFNDQPLDQLLSQNQSKHRFYAKLGILFQDVDMQLFNQTVYDEVAFGLRQMGQDEATIESKVRDVLGLLNIEKLERRIPYQLSGGEKKKVALASIIAMNPDAYILDEPFNNLAKEADELFKELLYSLHSLGKTIVMSSHHFKHVHHEKADILLFTDKGVDYYSAQEVNSDANLREILSHY</sequence>
<gene>
    <name evidence="10" type="ORF">JOC31_000123</name>
</gene>
<comment type="caution">
    <text evidence="10">The sequence shown here is derived from an EMBL/GenBank/DDBJ whole genome shotgun (WGS) entry which is preliminary data.</text>
</comment>
<dbReference type="InterPro" id="IPR050095">
    <property type="entry name" value="ECF_ABC_transporter_ATP-bd"/>
</dbReference>
<reference evidence="10 11" key="1">
    <citation type="submission" date="2021-01" db="EMBL/GenBank/DDBJ databases">
        <title>Genomic Encyclopedia of Type Strains, Phase IV (KMG-IV): sequencing the most valuable type-strain genomes for metagenomic binning, comparative biology and taxonomic classification.</title>
        <authorList>
            <person name="Goeker M."/>
        </authorList>
    </citation>
    <scope>NUCLEOTIDE SEQUENCE [LARGE SCALE GENOMIC DNA]</scope>
    <source>
        <strain evidence="10 11">DSM 27513</strain>
    </source>
</reference>
<evidence type="ECO:0000256" key="8">
    <source>
        <dbReference type="ARBA" id="ARBA00023136"/>
    </source>
</evidence>
<evidence type="ECO:0000256" key="2">
    <source>
        <dbReference type="ARBA" id="ARBA00005417"/>
    </source>
</evidence>
<name>A0ABS2PIT0_9STRE</name>
<evidence type="ECO:0000256" key="6">
    <source>
        <dbReference type="ARBA" id="ARBA00022840"/>
    </source>
</evidence>
<dbReference type="InterPro" id="IPR015856">
    <property type="entry name" value="ABC_transpr_CbiO/EcfA_su"/>
</dbReference>
<dbReference type="Proteomes" id="UP000809081">
    <property type="component" value="Unassembled WGS sequence"/>
</dbReference>
<dbReference type="GO" id="GO:0005524">
    <property type="term" value="F:ATP binding"/>
    <property type="evidence" value="ECO:0007669"/>
    <property type="project" value="UniProtKB-KW"/>
</dbReference>
<dbReference type="Pfam" id="PF00005">
    <property type="entry name" value="ABC_tran"/>
    <property type="match status" value="1"/>
</dbReference>
<dbReference type="PANTHER" id="PTHR43553">
    <property type="entry name" value="HEAVY METAL TRANSPORTER"/>
    <property type="match status" value="1"/>
</dbReference>
<dbReference type="InterPro" id="IPR003439">
    <property type="entry name" value="ABC_transporter-like_ATP-bd"/>
</dbReference>
<dbReference type="PANTHER" id="PTHR43553:SF27">
    <property type="entry name" value="ENERGY-COUPLING FACTOR TRANSPORTER ATP-BINDING PROTEIN ECFA2"/>
    <property type="match status" value="1"/>
</dbReference>